<evidence type="ECO:0000313" key="14">
    <source>
        <dbReference type="EMBL" id="VTZ89395.1"/>
    </source>
</evidence>
<dbReference type="InterPro" id="IPR018303">
    <property type="entry name" value="ATPase_P-typ_P_site"/>
</dbReference>
<dbReference type="NCBIfam" id="TIGR01525">
    <property type="entry name" value="ATPase-IB_hvy"/>
    <property type="match status" value="1"/>
</dbReference>
<sequence>MINAWKTLTAEQHQIIKRILGSSLLLLIGFSWPQANLFNICCFLLAYLIAGLPVLKTAGRNLMHGKLFDENFLMSMATLGALAIQQWPEAVAVMLFYTIGDFFEDLAVNRSRRSITDLLDLRPETAHIIDDDQKLQTVDPATISVGDTLLVKPGEKVPLDGIVVDGSSYLNTAALTGETKPVLAEKGTSILSGTIAVNGTLKVKVQKTFNDSTVSKILELVENASEQKTNVENFITRFSRVYTPVVVLSAIILAILPPLFFNRSWLVWIYRALDFLVISCPCALVISVPLSYFSGIGAASKIGVLVKGSNFLEELQKINTIVFDKTGTLTKGEFSVIATAPVNIDSQQLIHLAALAEQSSPHPIAQALVKSDPLPKSSEQLTNVQEIVGYGVQANYQGKQLLVGNARLMKKNSVMGFQAVTPTTGTLVYVAYDGHYAGCLTVADTLKNDAAAAIKSLKQLGIKDIVMLTGDNYATAKNTADRLGINSFKAELLPQDKLRIVKEYQQQSIGKVAFVGDGLNDTPVLAGSDIGIAMGALGSDAAIEAADIVLMHDNPGAIPQVFSISQKTSRIAIENIVFALSIKGIFLVLAAVGIATMWEAVFADVGVTIIAVLNSLRLLRSAKYSIV</sequence>
<dbReference type="PROSITE" id="PS00154">
    <property type="entry name" value="ATPASE_E1_E2"/>
    <property type="match status" value="1"/>
</dbReference>
<feature type="transmembrane region" description="Helical" evidence="12">
    <location>
        <begin position="37"/>
        <end position="55"/>
    </location>
</feature>
<dbReference type="SFLD" id="SFLDG00002">
    <property type="entry name" value="C1.7:_P-type_atpase_like"/>
    <property type="match status" value="1"/>
</dbReference>
<keyword evidence="5 12" id="KW-0479">Metal-binding</keyword>
<dbReference type="SUPFAM" id="SSF81665">
    <property type="entry name" value="Calcium ATPase, transmembrane domain M"/>
    <property type="match status" value="1"/>
</dbReference>
<reference evidence="14 15" key="1">
    <citation type="submission" date="2019-06" db="EMBL/GenBank/DDBJ databases">
        <authorList>
            <person name="Rodrigo-Torres L."/>
            <person name="Arahal R. D."/>
            <person name="Lucena T."/>
        </authorList>
    </citation>
    <scope>NUCLEOTIDE SEQUENCE [LARGE SCALE GENOMIC DNA]</scope>
    <source>
        <strain evidence="14 15">INIA P508</strain>
    </source>
</reference>
<keyword evidence="12" id="KW-0547">Nucleotide-binding</keyword>
<keyword evidence="8" id="KW-0813">Transport</keyword>
<evidence type="ECO:0000256" key="3">
    <source>
        <dbReference type="ARBA" id="ARBA00022539"/>
    </source>
</evidence>
<comment type="subcellular location">
    <subcellularLocation>
        <location evidence="1">Cell membrane</location>
        <topology evidence="1">Multi-pass membrane protein</topology>
    </subcellularLocation>
</comment>
<dbReference type="InterPro" id="IPR023298">
    <property type="entry name" value="ATPase_P-typ_TM_dom_sf"/>
</dbReference>
<dbReference type="InterPro" id="IPR044492">
    <property type="entry name" value="P_typ_ATPase_HD_dom"/>
</dbReference>
<feature type="domain" description="P-type ATPase A" evidence="13">
    <location>
        <begin position="121"/>
        <end position="222"/>
    </location>
</feature>
<keyword evidence="4 12" id="KW-0812">Transmembrane</keyword>
<dbReference type="InterPro" id="IPR051014">
    <property type="entry name" value="Cation_Transport_ATPase_IB"/>
</dbReference>
<keyword evidence="7 12" id="KW-1133">Transmembrane helix</keyword>
<dbReference type="PRINTS" id="PR00119">
    <property type="entry name" value="CATATPASE"/>
</dbReference>
<dbReference type="Gene3D" id="3.40.1110.10">
    <property type="entry name" value="Calcium-transporting ATPase, cytoplasmic domain N"/>
    <property type="match status" value="1"/>
</dbReference>
<evidence type="ECO:0000256" key="9">
    <source>
        <dbReference type="ARBA" id="ARBA00023136"/>
    </source>
</evidence>
<keyword evidence="12" id="KW-1003">Cell membrane</keyword>
<keyword evidence="12" id="KW-0067">ATP-binding</keyword>
<dbReference type="EC" id="7.2.2.21" evidence="10"/>
<dbReference type="SFLD" id="SFLDS00003">
    <property type="entry name" value="Haloacid_Dehalogenase"/>
    <property type="match status" value="1"/>
</dbReference>
<accession>A0A508YHC6</accession>
<dbReference type="FunFam" id="2.70.150.10:FF:000002">
    <property type="entry name" value="Copper-transporting ATPase 1, putative"/>
    <property type="match status" value="1"/>
</dbReference>
<dbReference type="Gene3D" id="3.40.50.1000">
    <property type="entry name" value="HAD superfamily/HAD-like"/>
    <property type="match status" value="1"/>
</dbReference>
<dbReference type="InterPro" id="IPR023214">
    <property type="entry name" value="HAD_sf"/>
</dbReference>
<dbReference type="PRINTS" id="PR00941">
    <property type="entry name" value="CDATPASE"/>
</dbReference>
<evidence type="ECO:0000256" key="1">
    <source>
        <dbReference type="ARBA" id="ARBA00004651"/>
    </source>
</evidence>
<keyword evidence="9 12" id="KW-0472">Membrane</keyword>
<gene>
    <name evidence="14" type="primary">cadA_2</name>
    <name evidence="14" type="ORF">LMUP508_00757</name>
</gene>
<evidence type="ECO:0000256" key="6">
    <source>
        <dbReference type="ARBA" id="ARBA00022967"/>
    </source>
</evidence>
<proteinExistence type="inferred from homology"/>
<feature type="transmembrane region" description="Helical" evidence="12">
    <location>
        <begin position="601"/>
        <end position="619"/>
    </location>
</feature>
<dbReference type="GO" id="GO:0005886">
    <property type="term" value="C:plasma membrane"/>
    <property type="evidence" value="ECO:0007669"/>
    <property type="project" value="UniProtKB-SubCell"/>
</dbReference>
<dbReference type="Gene3D" id="2.70.150.10">
    <property type="entry name" value="Calcium-transporting ATPase, cytoplasmic transduction domain A"/>
    <property type="match status" value="1"/>
</dbReference>
<dbReference type="SUPFAM" id="SSF56784">
    <property type="entry name" value="HAD-like"/>
    <property type="match status" value="1"/>
</dbReference>
<dbReference type="AlphaFoldDB" id="A0A508YHC6"/>
<evidence type="ECO:0000256" key="7">
    <source>
        <dbReference type="ARBA" id="ARBA00022989"/>
    </source>
</evidence>
<keyword evidence="3" id="KW-0104">Cadmium</keyword>
<dbReference type="GO" id="GO:0016887">
    <property type="term" value="F:ATP hydrolysis activity"/>
    <property type="evidence" value="ECO:0007669"/>
    <property type="project" value="InterPro"/>
</dbReference>
<dbReference type="NCBIfam" id="TIGR01494">
    <property type="entry name" value="ATPase_P-type"/>
    <property type="match status" value="1"/>
</dbReference>
<feature type="transmembrane region" description="Helical" evidence="12">
    <location>
        <begin position="576"/>
        <end position="595"/>
    </location>
</feature>
<evidence type="ECO:0000313" key="15">
    <source>
        <dbReference type="Proteomes" id="UP000365705"/>
    </source>
</evidence>
<keyword evidence="6" id="KW-1278">Translocase</keyword>
<dbReference type="RefSeq" id="WP_143112831.1">
    <property type="nucleotide sequence ID" value="NZ_CABFNH010000008.1"/>
</dbReference>
<feature type="transmembrane region" description="Helical" evidence="12">
    <location>
        <begin position="241"/>
        <end position="261"/>
    </location>
</feature>
<evidence type="ECO:0000256" key="5">
    <source>
        <dbReference type="ARBA" id="ARBA00022723"/>
    </source>
</evidence>
<dbReference type="Pfam" id="PF00702">
    <property type="entry name" value="Hydrolase"/>
    <property type="match status" value="1"/>
</dbReference>
<evidence type="ECO:0000256" key="2">
    <source>
        <dbReference type="ARBA" id="ARBA00006024"/>
    </source>
</evidence>
<dbReference type="GO" id="GO:0046872">
    <property type="term" value="F:metal ion binding"/>
    <property type="evidence" value="ECO:0007669"/>
    <property type="project" value="UniProtKB-KW"/>
</dbReference>
<keyword evidence="14" id="KW-0378">Hydrolase</keyword>
<evidence type="ECO:0000256" key="12">
    <source>
        <dbReference type="RuleBase" id="RU362081"/>
    </source>
</evidence>
<dbReference type="Pfam" id="PF00122">
    <property type="entry name" value="E1-E2_ATPase"/>
    <property type="match status" value="1"/>
</dbReference>
<name>A0A508YHC6_LIMMU</name>
<dbReference type="SFLD" id="SFLDF00027">
    <property type="entry name" value="p-type_atpase"/>
    <property type="match status" value="1"/>
</dbReference>
<evidence type="ECO:0000256" key="8">
    <source>
        <dbReference type="ARBA" id="ARBA00023065"/>
    </source>
</evidence>
<protein>
    <recommendedName>
        <fullName evidence="10">Cd(2+)-exporting ATPase</fullName>
        <ecNumber evidence="10">7.2.2.21</ecNumber>
    </recommendedName>
</protein>
<dbReference type="Proteomes" id="UP000365705">
    <property type="component" value="Unassembled WGS sequence"/>
</dbReference>
<dbReference type="InterPro" id="IPR027256">
    <property type="entry name" value="P-typ_ATPase_IB"/>
</dbReference>
<evidence type="ECO:0000259" key="13">
    <source>
        <dbReference type="Pfam" id="PF00122"/>
    </source>
</evidence>
<dbReference type="PANTHER" id="PTHR48085">
    <property type="entry name" value="CADMIUM/ZINC-TRANSPORTING ATPASE HMA2-RELATED"/>
    <property type="match status" value="1"/>
</dbReference>
<dbReference type="InterPro" id="IPR036412">
    <property type="entry name" value="HAD-like_sf"/>
</dbReference>
<organism evidence="14 15">
    <name type="scientific">Limosilactobacillus mucosae</name>
    <name type="common">Lactobacillus mucosae</name>
    <dbReference type="NCBI Taxonomy" id="97478"/>
    <lineage>
        <taxon>Bacteria</taxon>
        <taxon>Bacillati</taxon>
        <taxon>Bacillota</taxon>
        <taxon>Bacilli</taxon>
        <taxon>Lactobacillales</taxon>
        <taxon>Lactobacillaceae</taxon>
        <taxon>Limosilactobacillus</taxon>
    </lineage>
</organism>
<evidence type="ECO:0000256" key="11">
    <source>
        <dbReference type="ARBA" id="ARBA00049338"/>
    </source>
</evidence>
<dbReference type="NCBIfam" id="TIGR01512">
    <property type="entry name" value="ATPase-IB2_Cd"/>
    <property type="match status" value="1"/>
</dbReference>
<dbReference type="InterPro" id="IPR023299">
    <property type="entry name" value="ATPase_P-typ_cyto_dom_N"/>
</dbReference>
<dbReference type="GO" id="GO:0005524">
    <property type="term" value="F:ATP binding"/>
    <property type="evidence" value="ECO:0007669"/>
    <property type="project" value="UniProtKB-UniRule"/>
</dbReference>
<comment type="catalytic activity">
    <reaction evidence="11">
        <text>Cd(2+)(in) + ATP + H2O = Cd(2+)(out) + ADP + phosphate + H(+)</text>
        <dbReference type="Rhea" id="RHEA:12132"/>
        <dbReference type="ChEBI" id="CHEBI:15377"/>
        <dbReference type="ChEBI" id="CHEBI:15378"/>
        <dbReference type="ChEBI" id="CHEBI:30616"/>
        <dbReference type="ChEBI" id="CHEBI:43474"/>
        <dbReference type="ChEBI" id="CHEBI:48775"/>
        <dbReference type="ChEBI" id="CHEBI:456216"/>
        <dbReference type="EC" id="7.2.2.21"/>
    </reaction>
</comment>
<evidence type="ECO:0000256" key="4">
    <source>
        <dbReference type="ARBA" id="ARBA00022692"/>
    </source>
</evidence>
<evidence type="ECO:0000256" key="10">
    <source>
        <dbReference type="ARBA" id="ARBA00039103"/>
    </source>
</evidence>
<comment type="similarity">
    <text evidence="2 12">Belongs to the cation transport ATPase (P-type) (TC 3.A.3) family. Type IB subfamily.</text>
</comment>
<dbReference type="EMBL" id="CABFNH010000008">
    <property type="protein sequence ID" value="VTZ89395.1"/>
    <property type="molecule type" value="Genomic_DNA"/>
</dbReference>
<dbReference type="InterPro" id="IPR008250">
    <property type="entry name" value="ATPase_P-typ_transduc_dom_A_sf"/>
</dbReference>
<dbReference type="SUPFAM" id="SSF81653">
    <property type="entry name" value="Calcium ATPase, transduction domain A"/>
    <property type="match status" value="1"/>
</dbReference>
<dbReference type="GO" id="GO:0008551">
    <property type="term" value="F:P-type cadmium transporter activity"/>
    <property type="evidence" value="ECO:0007669"/>
    <property type="project" value="UniProtKB-EC"/>
</dbReference>
<feature type="transmembrane region" description="Helical" evidence="12">
    <location>
        <begin position="267"/>
        <end position="293"/>
    </location>
</feature>
<dbReference type="InterPro" id="IPR001757">
    <property type="entry name" value="P_typ_ATPase"/>
</dbReference>
<dbReference type="PANTHER" id="PTHR48085:SF5">
    <property type="entry name" value="CADMIUM_ZINC-TRANSPORTING ATPASE HMA4-RELATED"/>
    <property type="match status" value="1"/>
</dbReference>
<keyword evidence="8" id="KW-0406">Ion transport</keyword>
<dbReference type="InterPro" id="IPR059000">
    <property type="entry name" value="ATPase_P-type_domA"/>
</dbReference>